<feature type="transmembrane region" description="Helical" evidence="1">
    <location>
        <begin position="113"/>
        <end position="134"/>
    </location>
</feature>
<dbReference type="Proteomes" id="UP000061630">
    <property type="component" value="Plasmid pTP143"/>
</dbReference>
<keyword evidence="1" id="KW-1133">Transmembrane helix</keyword>
<dbReference type="EMBL" id="CP014142">
    <property type="protein sequence ID" value="AMA76309.1"/>
    <property type="molecule type" value="Genomic_DNA"/>
</dbReference>
<feature type="transmembrane region" description="Helical" evidence="1">
    <location>
        <begin position="177"/>
        <end position="201"/>
    </location>
</feature>
<evidence type="ECO:0000313" key="2">
    <source>
        <dbReference type="EMBL" id="AMA76309.1"/>
    </source>
</evidence>
<feature type="transmembrane region" description="Helical" evidence="1">
    <location>
        <begin position="12"/>
        <end position="35"/>
    </location>
</feature>
<evidence type="ECO:0000313" key="3">
    <source>
        <dbReference type="Proteomes" id="UP000061630"/>
    </source>
</evidence>
<sequence length="383" mass="42006">MIVTAQNRTIPLSLPASFFFLGEAFFLAFALLFALHPEALAFPRHPLGLALAHLFLLGFGVGVLLGAMHQLVPVVLEAPLYRQELGYPVMLLWASGVGLLALGFAQAPALVPWGGALALAALFLFALHMLLTFLKAPRWNRVATSLAWVVFYLVLTPLLGLFQALSQRYGFYDPERLTWHLLAGLGGIFLLSIVGVGYKLVSMFTLTHGVDESALGLFLWAANLGLLGLAFGEGLGYLLLLLAYGLALYDAYRILKNRMKRALDIGVRHYLAGLFFLGLALLALPFHPVAAALWFALGFVGLVVTGMLYKILPFLVWTHRYAKRAGKEKVPLLKEMLPEGAGYLAGGLLAFGALLFPWFPWAAWAYALGALPHLYALWEVMRR</sequence>
<proteinExistence type="predicted"/>
<feature type="transmembrane region" description="Helical" evidence="1">
    <location>
        <begin position="237"/>
        <end position="255"/>
    </location>
</feature>
<accession>A0A109QIY4</accession>
<evidence type="ECO:0000256" key="1">
    <source>
        <dbReference type="SAM" id="Phobius"/>
    </source>
</evidence>
<feature type="transmembrane region" description="Helical" evidence="1">
    <location>
        <begin position="336"/>
        <end position="355"/>
    </location>
</feature>
<keyword evidence="2" id="KW-0614">Plasmid</keyword>
<feature type="transmembrane region" description="Helical" evidence="1">
    <location>
        <begin position="146"/>
        <end position="165"/>
    </location>
</feature>
<name>A0A109QIY4_9DEIN</name>
<geneLocation type="plasmid" evidence="2 3">
    <name>pTP143</name>
</geneLocation>
<protein>
    <recommendedName>
        <fullName evidence="4">NnrS family protein</fullName>
    </recommendedName>
</protein>
<dbReference type="KEGG" id="tpar:AV541_10250"/>
<feature type="transmembrane region" description="Helical" evidence="1">
    <location>
        <begin position="292"/>
        <end position="316"/>
    </location>
</feature>
<keyword evidence="1" id="KW-0812">Transmembrane</keyword>
<organism evidence="2 3">
    <name type="scientific">Thermus parvatiensis</name>
    <dbReference type="NCBI Taxonomy" id="456163"/>
    <lineage>
        <taxon>Bacteria</taxon>
        <taxon>Thermotogati</taxon>
        <taxon>Deinococcota</taxon>
        <taxon>Deinococci</taxon>
        <taxon>Thermales</taxon>
        <taxon>Thermaceae</taxon>
        <taxon>Thermus</taxon>
    </lineage>
</organism>
<feature type="transmembrane region" description="Helical" evidence="1">
    <location>
        <begin position="47"/>
        <end position="68"/>
    </location>
</feature>
<gene>
    <name evidence="2" type="ORF">AV541_10250</name>
</gene>
<feature type="transmembrane region" description="Helical" evidence="1">
    <location>
        <begin position="89"/>
        <end position="107"/>
    </location>
</feature>
<reference evidence="2 3" key="1">
    <citation type="submission" date="2016-01" db="EMBL/GenBank/DDBJ databases">
        <title>Genome sequence of Thermus parvatiensis, a thermophile isolated from a hot water spring.</title>
        <authorList>
            <person name="Tripathi C."/>
            <person name="Lal R."/>
        </authorList>
    </citation>
    <scope>NUCLEOTIDE SEQUENCE [LARGE SCALE GENOMIC DNA]</scope>
    <source>
        <strain evidence="2 3">RL</strain>
        <plasmid evidence="2 3">pTP143</plasmid>
    </source>
</reference>
<dbReference type="AlphaFoldDB" id="A0A109QIY4"/>
<dbReference type="RefSeq" id="WP_060384854.1">
    <property type="nucleotide sequence ID" value="NZ_CP014142.1"/>
</dbReference>
<feature type="transmembrane region" description="Helical" evidence="1">
    <location>
        <begin position="267"/>
        <end position="286"/>
    </location>
</feature>
<dbReference type="PROSITE" id="PS50890">
    <property type="entry name" value="PUA"/>
    <property type="match status" value="1"/>
</dbReference>
<evidence type="ECO:0008006" key="4">
    <source>
        <dbReference type="Google" id="ProtNLM"/>
    </source>
</evidence>
<keyword evidence="1" id="KW-0472">Membrane</keyword>